<protein>
    <submittedName>
        <fullName evidence="1">Uncharacterized protein</fullName>
    </submittedName>
</protein>
<dbReference type="RefSeq" id="XP_004256408.1">
    <property type="nucleotide sequence ID" value="XM_004256360.1"/>
</dbReference>
<evidence type="ECO:0000313" key="1">
    <source>
        <dbReference type="EMBL" id="ELP89637.1"/>
    </source>
</evidence>
<sequence length="129" mass="15094">MTSSERTRRTEREYLYFHCSSYQKGVGNIREQSNNNIIIASYKRSGVVGVNIGKIKRMFVSIKEASRLLQEANGVYTREHLESFVIPPRPTYLVKSEEESLPRNIQELNQQREPYQTRRLTPTDDIIEN</sequence>
<accession>A0A0A1U923</accession>
<name>A0A0A1U923_ENTIV</name>
<organism evidence="1 2">
    <name type="scientific">Entamoeba invadens IP1</name>
    <dbReference type="NCBI Taxonomy" id="370355"/>
    <lineage>
        <taxon>Eukaryota</taxon>
        <taxon>Amoebozoa</taxon>
        <taxon>Evosea</taxon>
        <taxon>Archamoebae</taxon>
        <taxon>Mastigamoebida</taxon>
        <taxon>Entamoebidae</taxon>
        <taxon>Entamoeba</taxon>
    </lineage>
</organism>
<dbReference type="AlphaFoldDB" id="A0A0A1U923"/>
<proteinExistence type="predicted"/>
<evidence type="ECO:0000313" key="2">
    <source>
        <dbReference type="Proteomes" id="UP000014680"/>
    </source>
</evidence>
<gene>
    <name evidence="1" type="ORF">EIN_201720</name>
</gene>
<dbReference type="GeneID" id="14888612"/>
<dbReference type="VEuPathDB" id="AmoebaDB:EIN_201720"/>
<dbReference type="EMBL" id="KB206596">
    <property type="protein sequence ID" value="ELP89637.1"/>
    <property type="molecule type" value="Genomic_DNA"/>
</dbReference>
<keyword evidence="2" id="KW-1185">Reference proteome</keyword>
<dbReference type="Proteomes" id="UP000014680">
    <property type="component" value="Unassembled WGS sequence"/>
</dbReference>
<reference evidence="1 2" key="1">
    <citation type="submission" date="2012-10" db="EMBL/GenBank/DDBJ databases">
        <authorList>
            <person name="Zafar N."/>
            <person name="Inman J."/>
            <person name="Hall N."/>
            <person name="Lorenzi H."/>
            <person name="Caler E."/>
        </authorList>
    </citation>
    <scope>NUCLEOTIDE SEQUENCE [LARGE SCALE GENOMIC DNA]</scope>
    <source>
        <strain evidence="1 2">IP1</strain>
    </source>
</reference>
<dbReference type="KEGG" id="eiv:EIN_201720"/>